<evidence type="ECO:0000313" key="2">
    <source>
        <dbReference type="EMBL" id="CCW35627.1"/>
    </source>
</evidence>
<keyword evidence="1" id="KW-0472">Membrane</keyword>
<sequence>MGWEWWLALALTGFVIGGVTAWATGGLRVFLYTLAVPIVLLIAHLFFSRYAPPTYLLWVGLEYLLMIVMACCGDYLFGLRLGRNGPDGYRHDSVGH</sequence>
<dbReference type="KEGG" id="ccz:CCALI_01815"/>
<keyword evidence="1" id="KW-1133">Transmembrane helix</keyword>
<dbReference type="InParanoid" id="S0EV73"/>
<feature type="transmembrane region" description="Helical" evidence="1">
    <location>
        <begin position="30"/>
        <end position="49"/>
    </location>
</feature>
<evidence type="ECO:0000313" key="3">
    <source>
        <dbReference type="Proteomes" id="UP000014227"/>
    </source>
</evidence>
<dbReference type="HOGENOM" id="CLU_2354706_0_0_0"/>
<evidence type="ECO:0000256" key="1">
    <source>
        <dbReference type="SAM" id="Phobius"/>
    </source>
</evidence>
<proteinExistence type="predicted"/>
<dbReference type="AlphaFoldDB" id="S0EV73"/>
<dbReference type="RefSeq" id="WP_016483154.1">
    <property type="nucleotide sequence ID" value="NC_021487.1"/>
</dbReference>
<accession>S0EV73</accession>
<dbReference type="PATRIC" id="fig|1303518.3.peg.1874"/>
<dbReference type="STRING" id="454171.CP488_02277"/>
<feature type="transmembrane region" description="Helical" evidence="1">
    <location>
        <begin position="55"/>
        <end position="77"/>
    </location>
</feature>
<organism evidence="2 3">
    <name type="scientific">Chthonomonas calidirosea (strain DSM 23976 / ICMP 18418 / T49)</name>
    <dbReference type="NCBI Taxonomy" id="1303518"/>
    <lineage>
        <taxon>Bacteria</taxon>
        <taxon>Bacillati</taxon>
        <taxon>Armatimonadota</taxon>
        <taxon>Chthonomonadia</taxon>
        <taxon>Chthonomonadales</taxon>
        <taxon>Chthonomonadaceae</taxon>
        <taxon>Chthonomonas</taxon>
    </lineage>
</organism>
<feature type="transmembrane region" description="Helical" evidence="1">
    <location>
        <begin position="6"/>
        <end position="23"/>
    </location>
</feature>
<dbReference type="EMBL" id="HF951689">
    <property type="protein sequence ID" value="CCW35627.1"/>
    <property type="molecule type" value="Genomic_DNA"/>
</dbReference>
<protein>
    <submittedName>
        <fullName evidence="2">Uncharacterized protein</fullName>
    </submittedName>
</protein>
<reference evidence="3" key="1">
    <citation type="submission" date="2013-03" db="EMBL/GenBank/DDBJ databases">
        <title>Genome sequence of Chthonomonas calidirosea, the first sequenced genome from the Armatimonadetes phylum (formally candidate division OP10).</title>
        <authorList>
            <person name="Lee K.C.Y."/>
            <person name="Morgan X.C."/>
            <person name="Dunfield P.F."/>
            <person name="Tamas I."/>
            <person name="Houghton K.M."/>
            <person name="Vyssotski M."/>
            <person name="Ryan J.L.J."/>
            <person name="Lagutin K."/>
            <person name="McDonald I.R."/>
            <person name="Stott M.B."/>
        </authorList>
    </citation>
    <scope>NUCLEOTIDE SEQUENCE [LARGE SCALE GENOMIC DNA]</scope>
    <source>
        <strain evidence="3">DSM 23976 / ICMP 18418 / T49</strain>
    </source>
</reference>
<keyword evidence="3" id="KW-1185">Reference proteome</keyword>
<name>S0EV73_CHTCT</name>
<dbReference type="Proteomes" id="UP000014227">
    <property type="component" value="Chromosome I"/>
</dbReference>
<keyword evidence="1" id="KW-0812">Transmembrane</keyword>
<gene>
    <name evidence="2" type="ORF">CCALI_01815</name>
</gene>